<dbReference type="EMBL" id="UGQA01000001">
    <property type="protein sequence ID" value="STY95825.1"/>
    <property type="molecule type" value="Genomic_DNA"/>
</dbReference>
<sequence length="288" mass="33344">MKIALLIDADNTSYQHIDRIFDNLKEFGEVKIAKAFGRNNNLKSWEGNAGNYKLSIERHQKEGKNSADFSMTIAGVEILTQYHHLDAFCIVSGDADFVHLIAAIKDKQKYVIGMGGKNTAQRLKEQCDKFFDLSQSSLKSSKSQHKNTKKKLNENTNLTNLIKKIIKEQSEDKQFVKLQIVGSILGNQPNRLKSKDYGYKSWKELFLDLNFITMYVNGNNQVLVKIKEKNSSKKKTNKKLTQSSSLENFEEEDCYYNPKQQAYYRLSEWSQFMSDITGIQQNWDWYND</sequence>
<evidence type="ECO:0000259" key="1">
    <source>
        <dbReference type="PROSITE" id="PS51644"/>
    </source>
</evidence>
<dbReference type="Gene3D" id="3.30.420.610">
    <property type="entry name" value="LOTUS domain-like"/>
    <property type="match status" value="1"/>
</dbReference>
<dbReference type="InterPro" id="IPR021139">
    <property type="entry name" value="NYN"/>
</dbReference>
<accession>A0A378Q588</accession>
<proteinExistence type="predicted"/>
<name>A0A378Q588_9GAMM</name>
<dbReference type="Pfam" id="PF01936">
    <property type="entry name" value="NYN"/>
    <property type="match status" value="1"/>
</dbReference>
<dbReference type="PANTHER" id="PTHR35811">
    <property type="entry name" value="SLR1870 PROTEIN"/>
    <property type="match status" value="1"/>
</dbReference>
<protein>
    <submittedName>
        <fullName evidence="2">NYN domain</fullName>
    </submittedName>
</protein>
<dbReference type="GO" id="GO:0004540">
    <property type="term" value="F:RNA nuclease activity"/>
    <property type="evidence" value="ECO:0007669"/>
    <property type="project" value="InterPro"/>
</dbReference>
<dbReference type="InterPro" id="IPR025605">
    <property type="entry name" value="OST-HTH/LOTUS_dom"/>
</dbReference>
<dbReference type="AlphaFoldDB" id="A0A378Q588"/>
<dbReference type="Pfam" id="PF12872">
    <property type="entry name" value="OST-HTH"/>
    <property type="match status" value="1"/>
</dbReference>
<evidence type="ECO:0000313" key="3">
    <source>
        <dbReference type="Proteomes" id="UP000255193"/>
    </source>
</evidence>
<dbReference type="Gene3D" id="3.40.50.1010">
    <property type="entry name" value="5'-nuclease"/>
    <property type="match status" value="1"/>
</dbReference>
<reference evidence="2 3" key="1">
    <citation type="submission" date="2018-06" db="EMBL/GenBank/DDBJ databases">
        <authorList>
            <consortium name="Pathogen Informatics"/>
            <person name="Doyle S."/>
        </authorList>
    </citation>
    <scope>NUCLEOTIDE SEQUENCE [LARGE SCALE GENOMIC DNA]</scope>
    <source>
        <strain evidence="2 3">NCTC11091</strain>
    </source>
</reference>
<feature type="domain" description="HTH OST-type" evidence="1">
    <location>
        <begin position="154"/>
        <end position="228"/>
    </location>
</feature>
<evidence type="ECO:0000313" key="2">
    <source>
        <dbReference type="EMBL" id="STY95825.1"/>
    </source>
</evidence>
<dbReference type="PROSITE" id="PS51644">
    <property type="entry name" value="HTH_OST"/>
    <property type="match status" value="1"/>
</dbReference>
<gene>
    <name evidence="2" type="ORF">NCTC11091_01624</name>
</gene>
<dbReference type="Proteomes" id="UP000255193">
    <property type="component" value="Unassembled WGS sequence"/>
</dbReference>
<dbReference type="InterPro" id="IPR041966">
    <property type="entry name" value="LOTUS-like"/>
</dbReference>
<dbReference type="CDD" id="cd11297">
    <property type="entry name" value="PIN_LabA-like_N_1"/>
    <property type="match status" value="1"/>
</dbReference>
<organism evidence="2 3">
    <name type="scientific">Faucicola atlantae</name>
    <dbReference type="NCBI Taxonomy" id="34059"/>
    <lineage>
        <taxon>Bacteria</taxon>
        <taxon>Pseudomonadati</taxon>
        <taxon>Pseudomonadota</taxon>
        <taxon>Gammaproteobacteria</taxon>
        <taxon>Moraxellales</taxon>
        <taxon>Moraxellaceae</taxon>
        <taxon>Faucicola</taxon>
    </lineage>
</organism>
<dbReference type="RefSeq" id="WP_067058943.1">
    <property type="nucleotide sequence ID" value="NZ_MXAO01000006.1"/>
</dbReference>
<dbReference type="PANTHER" id="PTHR35811:SF1">
    <property type="entry name" value="HTH OST-TYPE DOMAIN-CONTAINING PROTEIN"/>
    <property type="match status" value="1"/>
</dbReference>